<dbReference type="Proteomes" id="UP000219338">
    <property type="component" value="Unassembled WGS sequence"/>
</dbReference>
<name>A0A284S5U4_ARMOS</name>
<evidence type="ECO:0000313" key="1">
    <source>
        <dbReference type="EMBL" id="SJL16369.1"/>
    </source>
</evidence>
<accession>A0A284S5U4</accession>
<dbReference type="STRING" id="47428.A0A284S5U4"/>
<reference evidence="2" key="1">
    <citation type="journal article" date="2017" name="Nat. Ecol. Evol.">
        <title>Genome expansion and lineage-specific genetic innovations in the forest pathogenic fungi Armillaria.</title>
        <authorList>
            <person name="Sipos G."/>
            <person name="Prasanna A.N."/>
            <person name="Walter M.C."/>
            <person name="O'Connor E."/>
            <person name="Balint B."/>
            <person name="Krizsan K."/>
            <person name="Kiss B."/>
            <person name="Hess J."/>
            <person name="Varga T."/>
            <person name="Slot J."/>
            <person name="Riley R."/>
            <person name="Boka B."/>
            <person name="Rigling D."/>
            <person name="Barry K."/>
            <person name="Lee J."/>
            <person name="Mihaltcheva S."/>
            <person name="LaButti K."/>
            <person name="Lipzen A."/>
            <person name="Waldron R."/>
            <person name="Moloney N.M."/>
            <person name="Sperisen C."/>
            <person name="Kredics L."/>
            <person name="Vagvoelgyi C."/>
            <person name="Patrignani A."/>
            <person name="Fitzpatrick D."/>
            <person name="Nagy I."/>
            <person name="Doyle S."/>
            <person name="Anderson J.B."/>
            <person name="Grigoriev I.V."/>
            <person name="Gueldener U."/>
            <person name="Muensterkoetter M."/>
            <person name="Nagy L.G."/>
        </authorList>
    </citation>
    <scope>NUCLEOTIDE SEQUENCE [LARGE SCALE GENOMIC DNA]</scope>
    <source>
        <strain evidence="2">C18/9</strain>
    </source>
</reference>
<evidence type="ECO:0000313" key="2">
    <source>
        <dbReference type="Proteomes" id="UP000219338"/>
    </source>
</evidence>
<sequence>MSLKTYEILSLMGDALMNAHASLLKGEELEARTVLHKCLSQFAKQHQVHAQQVAKIVRGQREAFSSHETVLMMSGALMRYVLRRWSYSDETDPSDLSEHEAAYVSVRLNRKGTLIHRSQLEEYLNHSVALKDVSFYDFCSRFKVVRKGTKDTMVLSTYTTGDRIDKLTHYPFLSTYELSKTHEIAEHTTREEAAYMTKFVPRIVGHRLPRVHDQCYKAFMLAHFKPFDRDIPLVPEGHDISEAFDVHLFSDRAKECMKNWEVMHECEDEREAESLRKRRAMMRESELLDKVFDGNLNDLVELPSPESKDMSGEVRSIHDLLRLSKSNWFTPTAKVANDQSQAFKDMRIMSLLIKRWHAEIKNNENIVAASRLNAADASHQFAPEA</sequence>
<dbReference type="OrthoDB" id="3062983at2759"/>
<gene>
    <name evidence="1" type="ORF">ARMOST_19891</name>
</gene>
<keyword evidence="2" id="KW-1185">Reference proteome</keyword>
<proteinExistence type="predicted"/>
<dbReference type="AlphaFoldDB" id="A0A284S5U4"/>
<protein>
    <submittedName>
        <fullName evidence="1">Uncharacterized protein</fullName>
    </submittedName>
</protein>
<organism evidence="1 2">
    <name type="scientific">Armillaria ostoyae</name>
    <name type="common">Armillaria root rot fungus</name>
    <dbReference type="NCBI Taxonomy" id="47428"/>
    <lineage>
        <taxon>Eukaryota</taxon>
        <taxon>Fungi</taxon>
        <taxon>Dikarya</taxon>
        <taxon>Basidiomycota</taxon>
        <taxon>Agaricomycotina</taxon>
        <taxon>Agaricomycetes</taxon>
        <taxon>Agaricomycetidae</taxon>
        <taxon>Agaricales</taxon>
        <taxon>Marasmiineae</taxon>
        <taxon>Physalacriaceae</taxon>
        <taxon>Armillaria</taxon>
    </lineage>
</organism>
<dbReference type="EMBL" id="FUEG01000034">
    <property type="protein sequence ID" value="SJL16369.1"/>
    <property type="molecule type" value="Genomic_DNA"/>
</dbReference>